<dbReference type="EC" id="2.4.1.-" evidence="12"/>
<keyword evidence="7 12" id="KW-0808">Transferase</keyword>
<comment type="caution">
    <text evidence="12">Lacks conserved residue(s) required for the propagation of feature annotation.</text>
</comment>
<evidence type="ECO:0000256" key="12">
    <source>
        <dbReference type="RuleBase" id="RU363112"/>
    </source>
</evidence>
<evidence type="ECO:0000256" key="5">
    <source>
        <dbReference type="ARBA" id="ARBA00022502"/>
    </source>
</evidence>
<evidence type="ECO:0000256" key="6">
    <source>
        <dbReference type="ARBA" id="ARBA00022676"/>
    </source>
</evidence>
<dbReference type="PANTHER" id="PTHR12468:SF2">
    <property type="entry name" value="GPI MANNOSYLTRANSFERASE 2"/>
    <property type="match status" value="1"/>
</dbReference>
<evidence type="ECO:0000256" key="2">
    <source>
        <dbReference type="ARBA" id="ARBA00004687"/>
    </source>
</evidence>
<dbReference type="GO" id="GO:0005789">
    <property type="term" value="C:endoplasmic reticulum membrane"/>
    <property type="evidence" value="ECO:0007669"/>
    <property type="project" value="UniProtKB-SubCell"/>
</dbReference>
<feature type="transmembrane region" description="Helical" evidence="12">
    <location>
        <begin position="317"/>
        <end position="336"/>
    </location>
</feature>
<dbReference type="EMBL" id="JAEUBG010003196">
    <property type="protein sequence ID" value="KAH3683293.1"/>
    <property type="molecule type" value="Genomic_DNA"/>
</dbReference>
<evidence type="ECO:0000256" key="8">
    <source>
        <dbReference type="ARBA" id="ARBA00022692"/>
    </source>
</evidence>
<dbReference type="PANTHER" id="PTHR12468">
    <property type="entry name" value="GPI MANNOSYLTRANSFERASE 2"/>
    <property type="match status" value="1"/>
</dbReference>
<reference evidence="13" key="1">
    <citation type="journal article" date="2021" name="Open Biol.">
        <title>Shared evolutionary footprints suggest mitochondrial oxidative damage underlies multiple complex I losses in fungi.</title>
        <authorList>
            <person name="Schikora-Tamarit M.A."/>
            <person name="Marcet-Houben M."/>
            <person name="Nosek J."/>
            <person name="Gabaldon T."/>
        </authorList>
    </citation>
    <scope>NUCLEOTIDE SEQUENCE</scope>
    <source>
        <strain evidence="13">CBS2887</strain>
    </source>
</reference>
<keyword evidence="10 12" id="KW-1133">Transmembrane helix</keyword>
<dbReference type="InterPro" id="IPR007315">
    <property type="entry name" value="PIG-V/Gpi18"/>
</dbReference>
<evidence type="ECO:0000313" key="14">
    <source>
        <dbReference type="Proteomes" id="UP000774326"/>
    </source>
</evidence>
<evidence type="ECO:0000313" key="13">
    <source>
        <dbReference type="EMBL" id="KAH3683293.1"/>
    </source>
</evidence>
<dbReference type="GO" id="GO:0031501">
    <property type="term" value="C:mannosyltransferase complex"/>
    <property type="evidence" value="ECO:0007669"/>
    <property type="project" value="TreeGrafter"/>
</dbReference>
<comment type="subcellular location">
    <subcellularLocation>
        <location evidence="1 12">Endoplasmic reticulum membrane</location>
        <topology evidence="1 12">Multi-pass membrane protein</topology>
    </subcellularLocation>
</comment>
<dbReference type="AlphaFoldDB" id="A0A9P8Q301"/>
<comment type="caution">
    <text evidence="13">The sequence shown here is derived from an EMBL/GenBank/DDBJ whole genome shotgun (WGS) entry which is preliminary data.</text>
</comment>
<comment type="pathway">
    <text evidence="2 12">Glycolipid biosynthesis; glycosylphosphatidylinositol-anchor biosynthesis.</text>
</comment>
<feature type="transmembrane region" description="Helical" evidence="12">
    <location>
        <begin position="356"/>
        <end position="378"/>
    </location>
</feature>
<reference evidence="13" key="2">
    <citation type="submission" date="2021-01" db="EMBL/GenBank/DDBJ databases">
        <authorList>
            <person name="Schikora-Tamarit M.A."/>
        </authorList>
    </citation>
    <scope>NUCLEOTIDE SEQUENCE</scope>
    <source>
        <strain evidence="13">CBS2887</strain>
    </source>
</reference>
<organism evidence="13 14">
    <name type="scientific">Wickerhamomyces pijperi</name>
    <name type="common">Yeast</name>
    <name type="synonym">Pichia pijperi</name>
    <dbReference type="NCBI Taxonomy" id="599730"/>
    <lineage>
        <taxon>Eukaryota</taxon>
        <taxon>Fungi</taxon>
        <taxon>Dikarya</taxon>
        <taxon>Ascomycota</taxon>
        <taxon>Saccharomycotina</taxon>
        <taxon>Saccharomycetes</taxon>
        <taxon>Phaffomycetales</taxon>
        <taxon>Wickerhamomycetaceae</taxon>
        <taxon>Wickerhamomyces</taxon>
    </lineage>
</organism>
<evidence type="ECO:0000256" key="7">
    <source>
        <dbReference type="ARBA" id="ARBA00022679"/>
    </source>
</evidence>
<evidence type="ECO:0000256" key="11">
    <source>
        <dbReference type="ARBA" id="ARBA00023136"/>
    </source>
</evidence>
<keyword evidence="8 12" id="KW-0812">Transmembrane</keyword>
<sequence length="381" mass="44293">MISKQFTLITGFFVLLKLYQFTLVSLVPSQFDLSNVHYQEPEFPYNVIYRTISWDNAYFKQLFQTGPRYEHEFVFGPLWWRLISMVNKGLSSVAWNNPDPYITAMAISNGLQLTNALILYKTTKLLFPRQDSRKPLLTALVFLLNPMGIFGSVPYSENLCCFFSFVAIYLREISVLNNNKHNTYIISALFASLALWTRSNAVVLGLMYFMDFVRLKDQLYRTAFISGFVMFLSIVAYNYLPYSEFCITKESRPWCSSTIPSLFTYMQTERWNNGFLKYWTPNNIPNFLFALPTIILLSQASLHFIKDGKHLDLGLMAALFTLMIVFFANVQIIVRISSFIPITHWFVADEILQKRGYVWIVYFFVWISVQTVLFAAFLPPA</sequence>
<feature type="transmembrane region" description="Helical" evidence="12">
    <location>
        <begin position="287"/>
        <end position="305"/>
    </location>
</feature>
<keyword evidence="6 12" id="KW-0328">Glycosyltransferase</keyword>
<evidence type="ECO:0000256" key="10">
    <source>
        <dbReference type="ARBA" id="ARBA00022989"/>
    </source>
</evidence>
<keyword evidence="5 12" id="KW-0337">GPI-anchor biosynthesis</keyword>
<name>A0A9P8Q301_WICPI</name>
<comment type="function">
    <text evidence="12">Mannosyltransferase involved in glycosylphosphatidylinositol-anchor biosynthesis.</text>
</comment>
<accession>A0A9P8Q301</accession>
<evidence type="ECO:0000256" key="3">
    <source>
        <dbReference type="ARBA" id="ARBA00008698"/>
    </source>
</evidence>
<protein>
    <recommendedName>
        <fullName evidence="4 12">GPI mannosyltransferase 2</fullName>
        <ecNumber evidence="12">2.4.1.-</ecNumber>
    </recommendedName>
</protein>
<keyword evidence="14" id="KW-1185">Reference proteome</keyword>
<comment type="similarity">
    <text evidence="3 12">Belongs to the PIGV family.</text>
</comment>
<feature type="transmembrane region" description="Helical" evidence="12">
    <location>
        <begin position="222"/>
        <end position="240"/>
    </location>
</feature>
<evidence type="ECO:0000256" key="9">
    <source>
        <dbReference type="ARBA" id="ARBA00022824"/>
    </source>
</evidence>
<keyword evidence="9 12" id="KW-0256">Endoplasmic reticulum</keyword>
<evidence type="ECO:0000256" key="4">
    <source>
        <dbReference type="ARBA" id="ARBA00013795"/>
    </source>
</evidence>
<dbReference type="Pfam" id="PF04188">
    <property type="entry name" value="Mannosyl_trans2"/>
    <property type="match status" value="2"/>
</dbReference>
<evidence type="ECO:0000256" key="1">
    <source>
        <dbReference type="ARBA" id="ARBA00004477"/>
    </source>
</evidence>
<dbReference type="GO" id="GO:0004376">
    <property type="term" value="F:GPI mannosyltransferase activity"/>
    <property type="evidence" value="ECO:0007669"/>
    <property type="project" value="InterPro"/>
</dbReference>
<dbReference type="Proteomes" id="UP000774326">
    <property type="component" value="Unassembled WGS sequence"/>
</dbReference>
<feature type="transmembrane region" description="Helical" evidence="12">
    <location>
        <begin position="184"/>
        <end position="210"/>
    </location>
</feature>
<proteinExistence type="inferred from homology"/>
<keyword evidence="11 12" id="KW-0472">Membrane</keyword>
<gene>
    <name evidence="13" type="ORF">WICPIJ_005763</name>
</gene>
<dbReference type="GO" id="GO:0000009">
    <property type="term" value="F:alpha-1,6-mannosyltransferase activity"/>
    <property type="evidence" value="ECO:0007669"/>
    <property type="project" value="InterPro"/>
</dbReference>
<dbReference type="GO" id="GO:0006506">
    <property type="term" value="P:GPI anchor biosynthetic process"/>
    <property type="evidence" value="ECO:0007669"/>
    <property type="project" value="UniProtKB-KW"/>
</dbReference>
<dbReference type="OrthoDB" id="10252502at2759"/>